<sequence>MAAAAAAAAAAATLAADCARLGVEELTGSGSLEFVGVVWRAVQQVVLLQVLHGIEERVGVLVVGAGGGHAGARGRVAGQLRAGLARALVKLTLVVAGIGGHSGSVRNIVQRRIGLRVGLWCVGRVRKRVRQPVLRL</sequence>
<dbReference type="Proteomes" id="UP000276133">
    <property type="component" value="Unassembled WGS sequence"/>
</dbReference>
<evidence type="ECO:0000313" key="2">
    <source>
        <dbReference type="Proteomes" id="UP000276133"/>
    </source>
</evidence>
<protein>
    <submittedName>
        <fullName evidence="1">Uncharacterized protein</fullName>
    </submittedName>
</protein>
<name>A0A3M7T2P4_BRAPC</name>
<dbReference type="AlphaFoldDB" id="A0A3M7T2P4"/>
<organism evidence="1 2">
    <name type="scientific">Brachionus plicatilis</name>
    <name type="common">Marine rotifer</name>
    <name type="synonym">Brachionus muelleri</name>
    <dbReference type="NCBI Taxonomy" id="10195"/>
    <lineage>
        <taxon>Eukaryota</taxon>
        <taxon>Metazoa</taxon>
        <taxon>Spiralia</taxon>
        <taxon>Gnathifera</taxon>
        <taxon>Rotifera</taxon>
        <taxon>Eurotatoria</taxon>
        <taxon>Monogononta</taxon>
        <taxon>Pseudotrocha</taxon>
        <taxon>Ploima</taxon>
        <taxon>Brachionidae</taxon>
        <taxon>Brachionus</taxon>
    </lineage>
</organism>
<dbReference type="EMBL" id="REGN01000386">
    <property type="protein sequence ID" value="RNA42301.1"/>
    <property type="molecule type" value="Genomic_DNA"/>
</dbReference>
<proteinExistence type="predicted"/>
<reference evidence="1 2" key="1">
    <citation type="journal article" date="2018" name="Sci. Rep.">
        <title>Genomic signatures of local adaptation to the degree of environmental predictability in rotifers.</title>
        <authorList>
            <person name="Franch-Gras L."/>
            <person name="Hahn C."/>
            <person name="Garcia-Roger E.M."/>
            <person name="Carmona M.J."/>
            <person name="Serra M."/>
            <person name="Gomez A."/>
        </authorList>
    </citation>
    <scope>NUCLEOTIDE SEQUENCE [LARGE SCALE GENOMIC DNA]</scope>
    <source>
        <strain evidence="1">HYR1</strain>
    </source>
</reference>
<evidence type="ECO:0000313" key="1">
    <source>
        <dbReference type="EMBL" id="RNA42301.1"/>
    </source>
</evidence>
<keyword evidence="2" id="KW-1185">Reference proteome</keyword>
<gene>
    <name evidence="1" type="ORF">BpHYR1_022343</name>
</gene>
<accession>A0A3M7T2P4</accession>
<comment type="caution">
    <text evidence="1">The sequence shown here is derived from an EMBL/GenBank/DDBJ whole genome shotgun (WGS) entry which is preliminary data.</text>
</comment>